<feature type="transmembrane region" description="Helical" evidence="2">
    <location>
        <begin position="6"/>
        <end position="25"/>
    </location>
</feature>
<evidence type="ECO:0000256" key="1">
    <source>
        <dbReference type="SAM" id="MobiDB-lite"/>
    </source>
</evidence>
<keyword evidence="5" id="KW-1185">Reference proteome</keyword>
<keyword evidence="2" id="KW-0812">Transmembrane</keyword>
<feature type="compositionally biased region" description="Basic and acidic residues" evidence="1">
    <location>
        <begin position="156"/>
        <end position="178"/>
    </location>
</feature>
<evidence type="ECO:0000259" key="3">
    <source>
        <dbReference type="Pfam" id="PF11127"/>
    </source>
</evidence>
<organism evidence="4 5">
    <name type="scientific">Brevibacillus ruminantium</name>
    <dbReference type="NCBI Taxonomy" id="2950604"/>
    <lineage>
        <taxon>Bacteria</taxon>
        <taxon>Bacillati</taxon>
        <taxon>Bacillota</taxon>
        <taxon>Bacilli</taxon>
        <taxon>Bacillales</taxon>
        <taxon>Paenibacillaceae</taxon>
        <taxon>Brevibacillus</taxon>
    </lineage>
</organism>
<name>A0ABY4WH44_9BACL</name>
<feature type="compositionally biased region" description="Basic and acidic residues" evidence="1">
    <location>
        <begin position="124"/>
        <end position="135"/>
    </location>
</feature>
<keyword evidence="2" id="KW-0472">Membrane</keyword>
<keyword evidence="2" id="KW-1133">Transmembrane helix</keyword>
<feature type="region of interest" description="Disordered" evidence="1">
    <location>
        <begin position="91"/>
        <end position="178"/>
    </location>
</feature>
<dbReference type="Pfam" id="PF11127">
    <property type="entry name" value="YgaP-like_TM"/>
    <property type="match status" value="1"/>
</dbReference>
<feature type="domain" description="Inner membrane protein YgaP-like transmembrane" evidence="3">
    <location>
        <begin position="1"/>
        <end position="65"/>
    </location>
</feature>
<dbReference type="Proteomes" id="UP001056500">
    <property type="component" value="Chromosome"/>
</dbReference>
<evidence type="ECO:0000313" key="4">
    <source>
        <dbReference type="EMBL" id="USG66412.1"/>
    </source>
</evidence>
<evidence type="ECO:0000313" key="5">
    <source>
        <dbReference type="Proteomes" id="UP001056500"/>
    </source>
</evidence>
<reference evidence="4" key="1">
    <citation type="submission" date="2022-06" db="EMBL/GenBank/DDBJ databases">
        <title>Genome sequencing of Brevibacillus sp. BB3-R1.</title>
        <authorList>
            <person name="Heo J."/>
            <person name="Lee D."/>
            <person name="Won M."/>
            <person name="Han B.-H."/>
            <person name="Hong S.-B."/>
            <person name="Kwon S.-W."/>
        </authorList>
    </citation>
    <scope>NUCLEOTIDE SEQUENCE</scope>
    <source>
        <strain evidence="4">BB3-R1</strain>
    </source>
</reference>
<evidence type="ECO:0000256" key="2">
    <source>
        <dbReference type="SAM" id="Phobius"/>
    </source>
</evidence>
<sequence length="178" mass="19572">MRKNVGTVDAMIRITAGLVGLAYGVGRMSRRPYRTPWLLMALSAMKVAEGATRFCPMLYAMDTETVTNKGVNKMVGKMTQAGVRAAMNRMTGAKSGSGSEAQARDKENASQITTDMTSQRTSAHTHDLSPEDKQLETAVRNFVSSADDFHTTATSDAREKSTPSERYSRDEHFYPTYS</sequence>
<dbReference type="RefSeq" id="WP_251873562.1">
    <property type="nucleotide sequence ID" value="NZ_CP098755.1"/>
</dbReference>
<feature type="compositionally biased region" description="Polar residues" evidence="1">
    <location>
        <begin position="109"/>
        <end position="122"/>
    </location>
</feature>
<protein>
    <submittedName>
        <fullName evidence="4">DUF2892 domain-containing protein</fullName>
    </submittedName>
</protein>
<accession>A0ABY4WH44</accession>
<dbReference type="InterPro" id="IPR021309">
    <property type="entry name" value="YgaP-like_TM"/>
</dbReference>
<proteinExistence type="predicted"/>
<gene>
    <name evidence="4" type="ORF">NDK47_03650</name>
</gene>
<dbReference type="EMBL" id="CP098755">
    <property type="protein sequence ID" value="USG66412.1"/>
    <property type="molecule type" value="Genomic_DNA"/>
</dbReference>